<evidence type="ECO:0000313" key="4">
    <source>
        <dbReference type="Proteomes" id="UP000007799"/>
    </source>
</evidence>
<dbReference type="RefSeq" id="XP_004991332.1">
    <property type="nucleotide sequence ID" value="XM_004991275.1"/>
</dbReference>
<reference evidence="3" key="1">
    <citation type="submission" date="2009-08" db="EMBL/GenBank/DDBJ databases">
        <title>Annotation of Salpingoeca rosetta.</title>
        <authorList>
            <consortium name="The Broad Institute Genome Sequencing Platform"/>
            <person name="Russ C."/>
            <person name="Cuomo C."/>
            <person name="Burger G."/>
            <person name="Gray M.W."/>
            <person name="Holland P.W.H."/>
            <person name="King N."/>
            <person name="Lang F.B.F."/>
            <person name="Roger A.J."/>
            <person name="Ruiz-Trillo I."/>
            <person name="Young S.K."/>
            <person name="Zeng Q."/>
            <person name="Gargeya S."/>
            <person name="Alvarado L."/>
            <person name="Berlin A."/>
            <person name="Chapman S.B."/>
            <person name="Chen Z."/>
            <person name="Freedman E."/>
            <person name="Gellesch M."/>
            <person name="Goldberg J."/>
            <person name="Griggs A."/>
            <person name="Gujja S."/>
            <person name="Heilman E."/>
            <person name="Heiman D."/>
            <person name="Howarth C."/>
            <person name="Mehta T."/>
            <person name="Neiman D."/>
            <person name="Pearson M."/>
            <person name="Roberts A."/>
            <person name="Saif S."/>
            <person name="Shea T."/>
            <person name="Shenoy N."/>
            <person name="Sisk P."/>
            <person name="Stolte C."/>
            <person name="Sykes S."/>
            <person name="White J."/>
            <person name="Yandava C."/>
            <person name="Haas B."/>
            <person name="Nusbaum C."/>
            <person name="Birren B."/>
        </authorList>
    </citation>
    <scope>NUCLEOTIDE SEQUENCE [LARGE SCALE GENOMIC DNA]</scope>
    <source>
        <strain evidence="3">ATCC 50818</strain>
    </source>
</reference>
<gene>
    <name evidence="3" type="ORF">PTSG_07536</name>
</gene>
<feature type="compositionally biased region" description="Basic and acidic residues" evidence="2">
    <location>
        <begin position="1"/>
        <end position="24"/>
    </location>
</feature>
<accession>F2UH18</accession>
<feature type="region of interest" description="Disordered" evidence="2">
    <location>
        <begin position="1"/>
        <end position="54"/>
    </location>
</feature>
<feature type="compositionally biased region" description="Polar residues" evidence="2">
    <location>
        <begin position="88"/>
        <end position="99"/>
    </location>
</feature>
<dbReference type="GO" id="GO:0005737">
    <property type="term" value="C:cytoplasm"/>
    <property type="evidence" value="ECO:0007669"/>
    <property type="project" value="InterPro"/>
</dbReference>
<feature type="compositionally biased region" description="Acidic residues" evidence="2">
    <location>
        <begin position="376"/>
        <end position="417"/>
    </location>
</feature>
<keyword evidence="4" id="KW-1185">Reference proteome</keyword>
<evidence type="ECO:0000313" key="3">
    <source>
        <dbReference type="EMBL" id="EGD76417.1"/>
    </source>
</evidence>
<dbReference type="GeneID" id="16071893"/>
<feature type="region of interest" description="Disordered" evidence="2">
    <location>
        <begin position="88"/>
        <end position="112"/>
    </location>
</feature>
<dbReference type="PANTHER" id="PTHR15750">
    <property type="entry name" value="VASOHIBIN-1-LIKE ISOFORM X2"/>
    <property type="match status" value="1"/>
</dbReference>
<dbReference type="InParanoid" id="F2UH18"/>
<feature type="region of interest" description="Disordered" evidence="2">
    <location>
        <begin position="341"/>
        <end position="449"/>
    </location>
</feature>
<feature type="compositionally biased region" description="Basic residues" evidence="2">
    <location>
        <begin position="343"/>
        <end position="365"/>
    </location>
</feature>
<evidence type="ECO:0000256" key="2">
    <source>
        <dbReference type="SAM" id="MobiDB-lite"/>
    </source>
</evidence>
<sequence length="449" mass="50941">MERSGPRAKKAKGEGAGHQGKEGRQQQGGGRGQGRRKKKEKEKEEGKQKKEGRVYDAMYRDETFPMTDASWATFVHTATTRFKQATAQLAASTHTQQSKDTNDKHSASDGVLQPDVPANVDEMLKLGGAVLDVKPPQPLQQLTSGNVADALKETQRFLWRLQYNHTGMQFFPVKKYLPLTRLMELGRLICRTCLPIKCLEAVIVALYLLLPFENLHRIPISFKSRFCGHTYQHIVLGVHVNGKFGALGLSRRQHLMYKPCRYNSLAALIREYEQRYEEVGHTLVRVRVGRPIPPSRHSTQAIPWRHLILVMKRLGEEDLRSACERYMRQLRTGTVESGVRVVRACKQRSSRKHSRPSAGRRKRKGGQQMASRHDDDGDDDDDDDDDYDGDDDEDEDEDDYDGDDDEDEDDNDSEEDSAYDKWEDADSDGDGDGDDTTTATARPAFEMRV</sequence>
<feature type="compositionally biased region" description="Basic and acidic residues" evidence="2">
    <location>
        <begin position="41"/>
        <end position="54"/>
    </location>
</feature>
<dbReference type="eggNOG" id="ENOG502QPPX">
    <property type="taxonomic scope" value="Eukaryota"/>
</dbReference>
<proteinExistence type="predicted"/>
<evidence type="ECO:0008006" key="5">
    <source>
        <dbReference type="Google" id="ProtNLM"/>
    </source>
</evidence>
<dbReference type="KEGG" id="sre:PTSG_07536"/>
<dbReference type="STRING" id="946362.F2UH18"/>
<dbReference type="AlphaFoldDB" id="F2UH18"/>
<organism evidence="4">
    <name type="scientific">Salpingoeca rosetta (strain ATCC 50818 / BSB-021)</name>
    <dbReference type="NCBI Taxonomy" id="946362"/>
    <lineage>
        <taxon>Eukaryota</taxon>
        <taxon>Choanoflagellata</taxon>
        <taxon>Craspedida</taxon>
        <taxon>Salpingoecidae</taxon>
        <taxon>Salpingoeca</taxon>
    </lineage>
</organism>
<dbReference type="PANTHER" id="PTHR15750:SF2">
    <property type="entry name" value="VASOHIBIN"/>
    <property type="match status" value="1"/>
</dbReference>
<dbReference type="InterPro" id="IPR028131">
    <property type="entry name" value="VASH1"/>
</dbReference>
<dbReference type="Proteomes" id="UP000007799">
    <property type="component" value="Unassembled WGS sequence"/>
</dbReference>
<dbReference type="OrthoDB" id="9974232at2759"/>
<feature type="active site" evidence="1">
    <location>
        <position position="233"/>
    </location>
</feature>
<feature type="compositionally biased region" description="Acidic residues" evidence="2">
    <location>
        <begin position="425"/>
        <end position="435"/>
    </location>
</feature>
<feature type="active site" evidence="1">
    <location>
        <position position="198"/>
    </location>
</feature>
<protein>
    <recommendedName>
        <fullName evidence="5">Vasohibin-1</fullName>
    </recommendedName>
</protein>
<dbReference type="Pfam" id="PF14822">
    <property type="entry name" value="Vasohibin"/>
    <property type="match status" value="1"/>
</dbReference>
<feature type="active site" evidence="1">
    <location>
        <position position="250"/>
    </location>
</feature>
<evidence type="ECO:0000256" key="1">
    <source>
        <dbReference type="PIRSR" id="PIRSR628131-1"/>
    </source>
</evidence>
<dbReference type="EMBL" id="GL832974">
    <property type="protein sequence ID" value="EGD76417.1"/>
    <property type="molecule type" value="Genomic_DNA"/>
</dbReference>
<name>F2UH18_SALR5</name>